<dbReference type="AlphaFoldDB" id="A0A2G1WB96"/>
<evidence type="ECO:0000256" key="1">
    <source>
        <dbReference type="ARBA" id="ARBA00008522"/>
    </source>
</evidence>
<dbReference type="RefSeq" id="WP_099259928.1">
    <property type="nucleotide sequence ID" value="NZ_NIZW01000003.1"/>
</dbReference>
<dbReference type="EMBL" id="NIZW01000003">
    <property type="protein sequence ID" value="PHQ36303.1"/>
    <property type="molecule type" value="Genomic_DNA"/>
</dbReference>
<reference evidence="3 4" key="1">
    <citation type="submission" date="2017-06" db="EMBL/GenBank/DDBJ databases">
        <title>Description of Rhodopirellula bahusiensis sp. nov.</title>
        <authorList>
            <person name="Kizina J."/>
            <person name="Harder J."/>
        </authorList>
    </citation>
    <scope>NUCLEOTIDE SEQUENCE [LARGE SCALE GENOMIC DNA]</scope>
    <source>
        <strain evidence="3 4">SWK21</strain>
    </source>
</reference>
<organism evidence="3 4">
    <name type="scientific">Rhodopirellula bahusiensis</name>
    <dbReference type="NCBI Taxonomy" id="2014065"/>
    <lineage>
        <taxon>Bacteria</taxon>
        <taxon>Pseudomonadati</taxon>
        <taxon>Planctomycetota</taxon>
        <taxon>Planctomycetia</taxon>
        <taxon>Pirellulales</taxon>
        <taxon>Pirellulaceae</taxon>
        <taxon>Rhodopirellula</taxon>
    </lineage>
</organism>
<comment type="caution">
    <text evidence="3">The sequence shown here is derived from an EMBL/GenBank/DDBJ whole genome shotgun (WGS) entry which is preliminary data.</text>
</comment>
<dbReference type="Proteomes" id="UP000225740">
    <property type="component" value="Unassembled WGS sequence"/>
</dbReference>
<dbReference type="HAMAP" id="MF_00489">
    <property type="entry name" value="UPF0178"/>
    <property type="match status" value="1"/>
</dbReference>
<dbReference type="InterPro" id="IPR003791">
    <property type="entry name" value="UPF0178"/>
</dbReference>
<dbReference type="Pfam" id="PF02639">
    <property type="entry name" value="DUF188"/>
    <property type="match status" value="1"/>
</dbReference>
<dbReference type="PANTHER" id="PTHR35146:SF1">
    <property type="entry name" value="UPF0178 PROTEIN YAII"/>
    <property type="match status" value="1"/>
</dbReference>
<evidence type="ECO:0000313" key="3">
    <source>
        <dbReference type="EMBL" id="PHQ36303.1"/>
    </source>
</evidence>
<dbReference type="CDD" id="cd18720">
    <property type="entry name" value="PIN_YqxD-like"/>
    <property type="match status" value="1"/>
</dbReference>
<accession>A0A2G1WB96</accession>
<protein>
    <recommendedName>
        <fullName evidence="2">UPF0178 protein CEE69_05460</fullName>
    </recommendedName>
</protein>
<evidence type="ECO:0000313" key="4">
    <source>
        <dbReference type="Proteomes" id="UP000225740"/>
    </source>
</evidence>
<comment type="similarity">
    <text evidence="1 2">Belongs to the UPF0178 family.</text>
</comment>
<gene>
    <name evidence="3" type="ORF">CEE69_05460</name>
</gene>
<dbReference type="PANTHER" id="PTHR35146">
    <property type="entry name" value="UPF0178 PROTEIN YAII"/>
    <property type="match status" value="1"/>
</dbReference>
<evidence type="ECO:0000256" key="2">
    <source>
        <dbReference type="HAMAP-Rule" id="MF_00489"/>
    </source>
</evidence>
<sequence length="157" mass="16795">MKIWIDADAAPRDVKDVVFRAAKRLDIETILVANAPVGAPANATTVRSVVVREGADQADRYIVNHGEKGDLAVTADLPLAGLLVEKGLFVIDPRGEEYSPATIAGRLSMRNFMDDLRGAGVETGGSAPYGPKDKKAFASTFDRLLTKALRRAQASSE</sequence>
<dbReference type="OrthoDB" id="9798918at2"/>
<proteinExistence type="inferred from homology"/>
<dbReference type="NCBIfam" id="NF001095">
    <property type="entry name" value="PRK00124.1"/>
    <property type="match status" value="1"/>
</dbReference>
<keyword evidence="4" id="KW-1185">Reference proteome</keyword>
<name>A0A2G1WB96_9BACT</name>
<dbReference type="GeneID" id="90607672"/>